<feature type="region of interest" description="Disordered" evidence="4">
    <location>
        <begin position="111"/>
        <end position="192"/>
    </location>
</feature>
<evidence type="ECO:0000256" key="2">
    <source>
        <dbReference type="ARBA" id="ARBA00022737"/>
    </source>
</evidence>
<feature type="repeat" description="WD" evidence="3">
    <location>
        <begin position="206"/>
        <end position="245"/>
    </location>
</feature>
<dbReference type="Gene3D" id="2.130.10.10">
    <property type="entry name" value="YVTN repeat-like/Quinoprotein amine dehydrogenase"/>
    <property type="match status" value="1"/>
</dbReference>
<dbReference type="SMART" id="SM00320">
    <property type="entry name" value="WD40"/>
    <property type="match status" value="3"/>
</dbReference>
<dbReference type="SUPFAM" id="SSF50978">
    <property type="entry name" value="WD40 repeat-like"/>
    <property type="match status" value="1"/>
</dbReference>
<keyword evidence="6" id="KW-1185">Reference proteome</keyword>
<dbReference type="Pfam" id="PF00400">
    <property type="entry name" value="WD40"/>
    <property type="match status" value="3"/>
</dbReference>
<dbReference type="InterPro" id="IPR001680">
    <property type="entry name" value="WD40_rpt"/>
</dbReference>
<dbReference type="AlphaFoldDB" id="A0A9D4GQC8"/>
<dbReference type="InterPro" id="IPR036322">
    <property type="entry name" value="WD40_repeat_dom_sf"/>
</dbReference>
<evidence type="ECO:0000256" key="1">
    <source>
        <dbReference type="ARBA" id="ARBA00022574"/>
    </source>
</evidence>
<keyword evidence="2" id="KW-0677">Repeat</keyword>
<reference evidence="5" key="1">
    <citation type="journal article" date="2019" name="bioRxiv">
        <title>The Genome of the Zebra Mussel, Dreissena polymorpha: A Resource for Invasive Species Research.</title>
        <authorList>
            <person name="McCartney M.A."/>
            <person name="Auch B."/>
            <person name="Kono T."/>
            <person name="Mallez S."/>
            <person name="Zhang Y."/>
            <person name="Obille A."/>
            <person name="Becker A."/>
            <person name="Abrahante J.E."/>
            <person name="Garbe J."/>
            <person name="Badalamenti J.P."/>
            <person name="Herman A."/>
            <person name="Mangelson H."/>
            <person name="Liachko I."/>
            <person name="Sullivan S."/>
            <person name="Sone E.D."/>
            <person name="Koren S."/>
            <person name="Silverstein K.A.T."/>
            <person name="Beckman K.B."/>
            <person name="Gohl D.M."/>
        </authorList>
    </citation>
    <scope>NUCLEOTIDE SEQUENCE</scope>
    <source>
        <strain evidence="5">Duluth1</strain>
        <tissue evidence="5">Whole animal</tissue>
    </source>
</reference>
<accession>A0A9D4GQC8</accession>
<evidence type="ECO:0000313" key="6">
    <source>
        <dbReference type="Proteomes" id="UP000828390"/>
    </source>
</evidence>
<protein>
    <submittedName>
        <fullName evidence="5">Uncharacterized protein</fullName>
    </submittedName>
</protein>
<dbReference type="PROSITE" id="PS50082">
    <property type="entry name" value="WD_REPEATS_2"/>
    <property type="match status" value="2"/>
</dbReference>
<dbReference type="EMBL" id="JAIWYP010000005">
    <property type="protein sequence ID" value="KAH3818087.1"/>
    <property type="molecule type" value="Genomic_DNA"/>
</dbReference>
<proteinExistence type="predicted"/>
<feature type="repeat" description="WD" evidence="3">
    <location>
        <begin position="309"/>
        <end position="343"/>
    </location>
</feature>
<sequence>MTTVDISIYKQIRKLRKKLRQIEHLESIDRDLSNEEVVKCMKKDSIREELLDLLQDYNADNVSPVGESDFDSTRSTINVSSCDHNALVTHVTSPQDRESDPGLIELTEEAAVDNSGEQEPNFNSNADADKSWGDAPILVNVKDENNGDDSGQQQTTAVTGSLSPARPEQKRPSSLSPTKKPKDSSAKPQKSVAEKWRSSIFSVTALEGHNDITLATDMCDKLVVSASRDTTVKIWCMDSLRELKSLGGHTGSVTDVLVKPYKEVPNLGSAFEVSDSDHLVFSVSTDCYLKVWSADTGEQLQSIYTYSPITKVCYYPEDGLIITASGGGKVELWDVVTKEMVASEHAHTEAVTGVY</sequence>
<dbReference type="Proteomes" id="UP000828390">
    <property type="component" value="Unassembled WGS sequence"/>
</dbReference>
<comment type="caution">
    <text evidence="5">The sequence shown here is derived from an EMBL/GenBank/DDBJ whole genome shotgun (WGS) entry which is preliminary data.</text>
</comment>
<feature type="non-terminal residue" evidence="5">
    <location>
        <position position="355"/>
    </location>
</feature>
<gene>
    <name evidence="5" type="ORF">DPMN_119683</name>
</gene>
<reference evidence="5" key="2">
    <citation type="submission" date="2020-11" db="EMBL/GenBank/DDBJ databases">
        <authorList>
            <person name="McCartney M.A."/>
            <person name="Auch B."/>
            <person name="Kono T."/>
            <person name="Mallez S."/>
            <person name="Becker A."/>
            <person name="Gohl D.M."/>
            <person name="Silverstein K.A.T."/>
            <person name="Koren S."/>
            <person name="Bechman K.B."/>
            <person name="Herman A."/>
            <person name="Abrahante J.E."/>
            <person name="Garbe J."/>
        </authorList>
    </citation>
    <scope>NUCLEOTIDE SEQUENCE</scope>
    <source>
        <strain evidence="5">Duluth1</strain>
        <tissue evidence="5">Whole animal</tissue>
    </source>
</reference>
<keyword evidence="1 3" id="KW-0853">WD repeat</keyword>
<dbReference type="InterPro" id="IPR050505">
    <property type="entry name" value="WDR55/POC1"/>
</dbReference>
<dbReference type="PANTHER" id="PTHR44019">
    <property type="entry name" value="WD REPEAT-CONTAINING PROTEIN 55"/>
    <property type="match status" value="1"/>
</dbReference>
<evidence type="ECO:0000256" key="3">
    <source>
        <dbReference type="PROSITE-ProRule" id="PRU00221"/>
    </source>
</evidence>
<organism evidence="5 6">
    <name type="scientific">Dreissena polymorpha</name>
    <name type="common">Zebra mussel</name>
    <name type="synonym">Mytilus polymorpha</name>
    <dbReference type="NCBI Taxonomy" id="45954"/>
    <lineage>
        <taxon>Eukaryota</taxon>
        <taxon>Metazoa</taxon>
        <taxon>Spiralia</taxon>
        <taxon>Lophotrochozoa</taxon>
        <taxon>Mollusca</taxon>
        <taxon>Bivalvia</taxon>
        <taxon>Autobranchia</taxon>
        <taxon>Heteroconchia</taxon>
        <taxon>Euheterodonta</taxon>
        <taxon>Imparidentia</taxon>
        <taxon>Neoheterodontei</taxon>
        <taxon>Myida</taxon>
        <taxon>Dreissenoidea</taxon>
        <taxon>Dreissenidae</taxon>
        <taxon>Dreissena</taxon>
    </lineage>
</organism>
<feature type="compositionally biased region" description="Polar residues" evidence="4">
    <location>
        <begin position="115"/>
        <end position="126"/>
    </location>
</feature>
<evidence type="ECO:0000256" key="4">
    <source>
        <dbReference type="SAM" id="MobiDB-lite"/>
    </source>
</evidence>
<dbReference type="InterPro" id="IPR015943">
    <property type="entry name" value="WD40/YVTN_repeat-like_dom_sf"/>
</dbReference>
<evidence type="ECO:0000313" key="5">
    <source>
        <dbReference type="EMBL" id="KAH3818087.1"/>
    </source>
</evidence>
<dbReference type="PANTHER" id="PTHR44019:SF8">
    <property type="entry name" value="POC1 CENTRIOLAR PROTEIN HOMOLOG"/>
    <property type="match status" value="1"/>
</dbReference>
<feature type="compositionally biased region" description="Polar residues" evidence="4">
    <location>
        <begin position="148"/>
        <end position="162"/>
    </location>
</feature>
<name>A0A9D4GQC8_DREPO</name>